<keyword evidence="3" id="KW-1185">Reference proteome</keyword>
<dbReference type="Proteomes" id="UP000243528">
    <property type="component" value="Unassembled WGS sequence"/>
</dbReference>
<gene>
    <name evidence="2" type="ORF">CLV30_12921</name>
</gene>
<proteinExistence type="predicted"/>
<sequence>MAAAVTVAAVVAAAVTDGHQGVTVEPATPRTGMPADSAGQIPDEPTDDDVRFLDDYARELGLVMSRARGPEPEAFARQVDGPGPDVRTMRLSGSAHDGGAEVVLRLRTERTRTGWFGSVEARYRVSACYRWVLGESVDDFRPERLSACPAGPPAELGRAPVEPRLPDGLYDRLSGGLAARKGPVTPEALLADVRTLYVEAARAEQRRGGVRPERLIDVDDALDRHSVVVKGEAVGVSVGFGQECMMVRAAAGEIDVWVPDRISLQPGEIGCSASAAAAPPNARTSGG</sequence>
<dbReference type="AlphaFoldDB" id="A0A2P8DEC4"/>
<name>A0A2P8DEC4_9ACTN</name>
<evidence type="ECO:0000313" key="3">
    <source>
        <dbReference type="Proteomes" id="UP000243528"/>
    </source>
</evidence>
<protein>
    <submittedName>
        <fullName evidence="2">Uncharacterized protein</fullName>
    </submittedName>
</protein>
<reference evidence="2 3" key="1">
    <citation type="submission" date="2018-03" db="EMBL/GenBank/DDBJ databases">
        <title>Genomic Encyclopedia of Archaeal and Bacterial Type Strains, Phase II (KMG-II): from individual species to whole genera.</title>
        <authorList>
            <person name="Goeker M."/>
        </authorList>
    </citation>
    <scope>NUCLEOTIDE SEQUENCE [LARGE SCALE GENOMIC DNA]</scope>
    <source>
        <strain evidence="2 3">DSM 45211</strain>
    </source>
</reference>
<evidence type="ECO:0000313" key="2">
    <source>
        <dbReference type="EMBL" id="PSK95552.1"/>
    </source>
</evidence>
<organism evidence="2 3">
    <name type="scientific">Haloactinopolyspora alba</name>
    <dbReference type="NCBI Taxonomy" id="648780"/>
    <lineage>
        <taxon>Bacteria</taxon>
        <taxon>Bacillati</taxon>
        <taxon>Actinomycetota</taxon>
        <taxon>Actinomycetes</taxon>
        <taxon>Jiangellales</taxon>
        <taxon>Jiangellaceae</taxon>
        <taxon>Haloactinopolyspora</taxon>
    </lineage>
</organism>
<comment type="caution">
    <text evidence="2">The sequence shown here is derived from an EMBL/GenBank/DDBJ whole genome shotgun (WGS) entry which is preliminary data.</text>
</comment>
<dbReference type="EMBL" id="PYGE01000029">
    <property type="protein sequence ID" value="PSK95552.1"/>
    <property type="molecule type" value="Genomic_DNA"/>
</dbReference>
<accession>A0A2P8DEC4</accession>
<feature type="region of interest" description="Disordered" evidence="1">
    <location>
        <begin position="22"/>
        <end position="47"/>
    </location>
</feature>
<evidence type="ECO:0000256" key="1">
    <source>
        <dbReference type="SAM" id="MobiDB-lite"/>
    </source>
</evidence>